<dbReference type="Proteomes" id="UP000613512">
    <property type="component" value="Unassembled WGS sequence"/>
</dbReference>
<keyword evidence="5" id="KW-1185">Reference proteome</keyword>
<evidence type="ECO:0000256" key="2">
    <source>
        <dbReference type="SAM" id="MobiDB-lite"/>
    </source>
</evidence>
<dbReference type="SUPFAM" id="SSF158499">
    <property type="entry name" value="DnaD domain-like"/>
    <property type="match status" value="1"/>
</dbReference>
<gene>
    <name evidence="4" type="ORF">GCM10008025_06460</name>
</gene>
<comment type="similarity">
    <text evidence="1">Belongs to the DnaB/DnaD family.</text>
</comment>
<reference evidence="4" key="1">
    <citation type="journal article" date="2014" name="Int. J. Syst. Evol. Microbiol.">
        <title>Complete genome sequence of Corynebacterium casei LMG S-19264T (=DSM 44701T), isolated from a smear-ripened cheese.</title>
        <authorList>
            <consortium name="US DOE Joint Genome Institute (JGI-PGF)"/>
            <person name="Walter F."/>
            <person name="Albersmeier A."/>
            <person name="Kalinowski J."/>
            <person name="Ruckert C."/>
        </authorList>
    </citation>
    <scope>NUCLEOTIDE SEQUENCE</scope>
    <source>
        <strain evidence="4">CGMCC 1.12408</strain>
    </source>
</reference>
<evidence type="ECO:0000313" key="5">
    <source>
        <dbReference type="Proteomes" id="UP000613512"/>
    </source>
</evidence>
<comment type="caution">
    <text evidence="4">The sequence shown here is derived from an EMBL/GenBank/DDBJ whole genome shotgun (WGS) entry which is preliminary data.</text>
</comment>
<evidence type="ECO:0000256" key="1">
    <source>
        <dbReference type="ARBA" id="ARBA00093462"/>
    </source>
</evidence>
<organism evidence="4 5">
    <name type="scientific">Ornithinibacillus halotolerans</name>
    <dbReference type="NCBI Taxonomy" id="1274357"/>
    <lineage>
        <taxon>Bacteria</taxon>
        <taxon>Bacillati</taxon>
        <taxon>Bacillota</taxon>
        <taxon>Bacilli</taxon>
        <taxon>Bacillales</taxon>
        <taxon>Bacillaceae</taxon>
        <taxon>Ornithinibacillus</taxon>
    </lineage>
</organism>
<reference evidence="4" key="2">
    <citation type="submission" date="2020-09" db="EMBL/GenBank/DDBJ databases">
        <authorList>
            <person name="Sun Q."/>
            <person name="Zhou Y."/>
        </authorList>
    </citation>
    <scope>NUCLEOTIDE SEQUENCE</scope>
    <source>
        <strain evidence="4">CGMCC 1.12408</strain>
    </source>
</reference>
<dbReference type="PANTHER" id="PTHR37293">
    <property type="entry name" value="PHAGE REPLICATION PROTEIN-RELATED"/>
    <property type="match status" value="1"/>
</dbReference>
<feature type="domain" description="DnaB/C C-terminal" evidence="3">
    <location>
        <begin position="70"/>
        <end position="137"/>
    </location>
</feature>
<dbReference type="Pfam" id="PF07261">
    <property type="entry name" value="DnaB_2"/>
    <property type="match status" value="1"/>
</dbReference>
<proteinExistence type="inferred from homology"/>
<accession>A0A916RSI4</accession>
<feature type="region of interest" description="Disordered" evidence="2">
    <location>
        <begin position="1"/>
        <end position="45"/>
    </location>
</feature>
<feature type="compositionally biased region" description="Basic and acidic residues" evidence="2">
    <location>
        <begin position="18"/>
        <end position="41"/>
    </location>
</feature>
<sequence>MVVEYEEESSQQQGQEDVVGHHVEGQKEGEVKGQASDKAEGQTDASVEVLNKQKETIQKDTQQPTDAVVFYQNNFGVVSPFVSEDILAWIADVGEELVIEAMKRALERGKSNWGYVKQILRSWVQKNIRTVEAARAEIVASVRKRDSGRQAFSREVVPEWFLERKKRKQEDVEKSVVSQSDEEHEDVAVMLERYLSGAGT</sequence>
<dbReference type="Gene3D" id="1.10.10.630">
    <property type="entry name" value="DnaD domain-like"/>
    <property type="match status" value="1"/>
</dbReference>
<name>A0A916RSI4_9BACI</name>
<dbReference type="NCBIfam" id="TIGR01446">
    <property type="entry name" value="DnaD_dom"/>
    <property type="match status" value="1"/>
</dbReference>
<dbReference type="InterPro" id="IPR034829">
    <property type="entry name" value="DnaD-like_sf"/>
</dbReference>
<evidence type="ECO:0000259" key="3">
    <source>
        <dbReference type="Pfam" id="PF07261"/>
    </source>
</evidence>
<dbReference type="InterPro" id="IPR053162">
    <property type="entry name" value="DnaD"/>
</dbReference>
<dbReference type="PANTHER" id="PTHR37293:SF5">
    <property type="entry name" value="DNA REPLICATION PROTEIN"/>
    <property type="match status" value="1"/>
</dbReference>
<dbReference type="InterPro" id="IPR006343">
    <property type="entry name" value="DnaB/C_C"/>
</dbReference>
<dbReference type="AlphaFoldDB" id="A0A916RSI4"/>
<dbReference type="EMBL" id="BMEY01000002">
    <property type="protein sequence ID" value="GGA65318.1"/>
    <property type="molecule type" value="Genomic_DNA"/>
</dbReference>
<protein>
    <recommendedName>
        <fullName evidence="3">DnaB/C C-terminal domain-containing protein</fullName>
    </recommendedName>
</protein>
<evidence type="ECO:0000313" key="4">
    <source>
        <dbReference type="EMBL" id="GGA65318.1"/>
    </source>
</evidence>